<evidence type="ECO:0000313" key="1">
    <source>
        <dbReference type="EMBL" id="KAI7733431.1"/>
    </source>
</evidence>
<proteinExistence type="predicted"/>
<accession>A0AAD5C3N1</accession>
<name>A0AAD5C3N1_AMBAR</name>
<evidence type="ECO:0000313" key="2">
    <source>
        <dbReference type="Proteomes" id="UP001206925"/>
    </source>
</evidence>
<reference evidence="1" key="1">
    <citation type="submission" date="2022-06" db="EMBL/GenBank/DDBJ databases">
        <title>Uncovering the hologenomic basis of an extraordinary plant invasion.</title>
        <authorList>
            <person name="Bieker V.C."/>
            <person name="Martin M.D."/>
            <person name="Gilbert T."/>
            <person name="Hodgins K."/>
            <person name="Battlay P."/>
            <person name="Petersen B."/>
            <person name="Wilson J."/>
        </authorList>
    </citation>
    <scope>NUCLEOTIDE SEQUENCE</scope>
    <source>
        <strain evidence="1">AA19_3_7</strain>
        <tissue evidence="1">Leaf</tissue>
    </source>
</reference>
<dbReference type="AlphaFoldDB" id="A0AAD5C3N1"/>
<keyword evidence="2" id="KW-1185">Reference proteome</keyword>
<comment type="caution">
    <text evidence="1">The sequence shown here is derived from an EMBL/GenBank/DDBJ whole genome shotgun (WGS) entry which is preliminary data.</text>
</comment>
<sequence>MKRLLPEAIWRQRKEVAQFCSIRKPAFEPVMMPLTLAMLENKFRYRRAD</sequence>
<organism evidence="1 2">
    <name type="scientific">Ambrosia artemisiifolia</name>
    <name type="common">Common ragweed</name>
    <dbReference type="NCBI Taxonomy" id="4212"/>
    <lineage>
        <taxon>Eukaryota</taxon>
        <taxon>Viridiplantae</taxon>
        <taxon>Streptophyta</taxon>
        <taxon>Embryophyta</taxon>
        <taxon>Tracheophyta</taxon>
        <taxon>Spermatophyta</taxon>
        <taxon>Magnoliopsida</taxon>
        <taxon>eudicotyledons</taxon>
        <taxon>Gunneridae</taxon>
        <taxon>Pentapetalae</taxon>
        <taxon>asterids</taxon>
        <taxon>campanulids</taxon>
        <taxon>Asterales</taxon>
        <taxon>Asteraceae</taxon>
        <taxon>Asteroideae</taxon>
        <taxon>Heliantheae alliance</taxon>
        <taxon>Heliantheae</taxon>
        <taxon>Ambrosia</taxon>
    </lineage>
</organism>
<protein>
    <submittedName>
        <fullName evidence="1">Uncharacterized protein</fullName>
    </submittedName>
</protein>
<dbReference type="Proteomes" id="UP001206925">
    <property type="component" value="Unassembled WGS sequence"/>
</dbReference>
<gene>
    <name evidence="1" type="ORF">M8C21_003879</name>
</gene>
<dbReference type="EMBL" id="JAMZMK010009999">
    <property type="protein sequence ID" value="KAI7733431.1"/>
    <property type="molecule type" value="Genomic_DNA"/>
</dbReference>